<evidence type="ECO:0000313" key="6">
    <source>
        <dbReference type="Proteomes" id="UP000008366"/>
    </source>
</evidence>
<name>K6WFH6_9MICO</name>
<organism evidence="5 6">
    <name type="scientific">Kineosphaera limosa NBRC 100340</name>
    <dbReference type="NCBI Taxonomy" id="1184609"/>
    <lineage>
        <taxon>Bacteria</taxon>
        <taxon>Bacillati</taxon>
        <taxon>Actinomycetota</taxon>
        <taxon>Actinomycetes</taxon>
        <taxon>Micrococcales</taxon>
        <taxon>Dermatophilaceae</taxon>
        <taxon>Kineosphaera</taxon>
    </lineage>
</organism>
<comment type="caution">
    <text evidence="5">The sequence shown here is derived from an EMBL/GenBank/DDBJ whole genome shotgun (WGS) entry which is preliminary data.</text>
</comment>
<dbReference type="InterPro" id="IPR027417">
    <property type="entry name" value="P-loop_NTPase"/>
</dbReference>
<dbReference type="InterPro" id="IPR003439">
    <property type="entry name" value="ABC_transporter-like_ATP-bd"/>
</dbReference>
<evidence type="ECO:0000313" key="5">
    <source>
        <dbReference type="EMBL" id="GAB98050.1"/>
    </source>
</evidence>
<keyword evidence="3 5" id="KW-0067">ATP-binding</keyword>
<keyword evidence="1" id="KW-0813">Transport</keyword>
<proteinExistence type="predicted"/>
<dbReference type="AlphaFoldDB" id="K6WFH6"/>
<keyword evidence="6" id="KW-1185">Reference proteome</keyword>
<gene>
    <name evidence="5" type="ORF">KILIM_096_00150</name>
</gene>
<dbReference type="PROSITE" id="PS50893">
    <property type="entry name" value="ABC_TRANSPORTER_2"/>
    <property type="match status" value="1"/>
</dbReference>
<dbReference type="Proteomes" id="UP000008366">
    <property type="component" value="Unassembled WGS sequence"/>
</dbReference>
<evidence type="ECO:0000256" key="1">
    <source>
        <dbReference type="ARBA" id="ARBA00022448"/>
    </source>
</evidence>
<dbReference type="EMBL" id="BAHD01000096">
    <property type="protein sequence ID" value="GAB98050.1"/>
    <property type="molecule type" value="Genomic_DNA"/>
</dbReference>
<dbReference type="PANTHER" id="PTHR42939">
    <property type="entry name" value="ABC TRANSPORTER ATP-BINDING PROTEIN ALBC-RELATED"/>
    <property type="match status" value="1"/>
</dbReference>
<dbReference type="GO" id="GO:0016887">
    <property type="term" value="F:ATP hydrolysis activity"/>
    <property type="evidence" value="ECO:0007669"/>
    <property type="project" value="InterPro"/>
</dbReference>
<protein>
    <submittedName>
        <fullName evidence="5">Putative ABC transporter ATP-binding protein</fullName>
    </submittedName>
</protein>
<accession>K6WFH6</accession>
<dbReference type="InterPro" id="IPR003593">
    <property type="entry name" value="AAA+_ATPase"/>
</dbReference>
<reference evidence="5 6" key="1">
    <citation type="submission" date="2012-08" db="EMBL/GenBank/DDBJ databases">
        <title>Whole genome shotgun sequence of Kineosphaera limosa NBRC 100340.</title>
        <authorList>
            <person name="Yoshida I."/>
            <person name="Isaki S."/>
            <person name="Hosoyama A."/>
            <person name="Tsuchikane K."/>
            <person name="Katsumata H."/>
            <person name="Ando Y."/>
            <person name="Ohji S."/>
            <person name="Hamada M."/>
            <person name="Tamura T."/>
            <person name="Yamazoe A."/>
            <person name="Yamazaki S."/>
            <person name="Fujita N."/>
        </authorList>
    </citation>
    <scope>NUCLEOTIDE SEQUENCE [LARGE SCALE GENOMIC DNA]</scope>
    <source>
        <strain evidence="5 6">NBRC 100340</strain>
    </source>
</reference>
<dbReference type="PANTHER" id="PTHR42939:SF1">
    <property type="entry name" value="ABC TRANSPORTER ATP-BINDING PROTEIN ALBC-RELATED"/>
    <property type="match status" value="1"/>
</dbReference>
<dbReference type="InterPro" id="IPR051782">
    <property type="entry name" value="ABC_Transporter_VariousFunc"/>
</dbReference>
<evidence type="ECO:0000256" key="3">
    <source>
        <dbReference type="ARBA" id="ARBA00022840"/>
    </source>
</evidence>
<dbReference type="eggNOG" id="COG1131">
    <property type="taxonomic scope" value="Bacteria"/>
</dbReference>
<sequence length="198" mass="21707">MTLLRTIDVRANPGECVVLRGPNGSGKTTLLRLLAGLAEPSTGTVRLDERPVDERDPAIRAAIASLLGAPATYRDLTVHDHLTLIDATWGRNADDCEQRVGACLEEFGIQHLADRFPHELSSGQTQLFRLSCVFFRPATTLLLDEPEQRLDDRMRPHIAELIDVRRAAGATIVMACHDPAVTEATATRVLDIQPAEPQ</sequence>
<feature type="domain" description="ABC transporter" evidence="4">
    <location>
        <begin position="1"/>
        <end position="198"/>
    </location>
</feature>
<dbReference type="SMART" id="SM00382">
    <property type="entry name" value="AAA"/>
    <property type="match status" value="1"/>
</dbReference>
<evidence type="ECO:0000256" key="2">
    <source>
        <dbReference type="ARBA" id="ARBA00022741"/>
    </source>
</evidence>
<dbReference type="Pfam" id="PF00005">
    <property type="entry name" value="ABC_tran"/>
    <property type="match status" value="1"/>
</dbReference>
<dbReference type="Gene3D" id="3.40.50.300">
    <property type="entry name" value="P-loop containing nucleotide triphosphate hydrolases"/>
    <property type="match status" value="1"/>
</dbReference>
<keyword evidence="2" id="KW-0547">Nucleotide-binding</keyword>
<dbReference type="GO" id="GO:0005524">
    <property type="term" value="F:ATP binding"/>
    <property type="evidence" value="ECO:0007669"/>
    <property type="project" value="UniProtKB-KW"/>
</dbReference>
<dbReference type="SUPFAM" id="SSF52540">
    <property type="entry name" value="P-loop containing nucleoside triphosphate hydrolases"/>
    <property type="match status" value="1"/>
</dbReference>
<evidence type="ECO:0000259" key="4">
    <source>
        <dbReference type="PROSITE" id="PS50893"/>
    </source>
</evidence>
<dbReference type="STRING" id="1184609.KILIM_096_00150"/>